<dbReference type="PANTHER" id="PTHR24083">
    <property type="entry name" value="NUCLEAR HORMONE RECEPTOR"/>
    <property type="match status" value="1"/>
</dbReference>
<accession>A0A0K0DJD2</accession>
<dbReference type="Gene3D" id="1.10.565.10">
    <property type="entry name" value="Retinoid X Receptor"/>
    <property type="match status" value="1"/>
</dbReference>
<dbReference type="Proteomes" id="UP000035642">
    <property type="component" value="Unassembled WGS sequence"/>
</dbReference>
<evidence type="ECO:0000256" key="1">
    <source>
        <dbReference type="ARBA" id="ARBA00023015"/>
    </source>
</evidence>
<evidence type="ECO:0000313" key="7">
    <source>
        <dbReference type="WBParaSite" id="ACAC_0001150401-mRNA-1"/>
    </source>
</evidence>
<reference evidence="6" key="1">
    <citation type="submission" date="2012-09" db="EMBL/GenBank/DDBJ databases">
        <authorList>
            <person name="Martin A.A."/>
        </authorList>
    </citation>
    <scope>NUCLEOTIDE SEQUENCE</scope>
</reference>
<dbReference type="InterPro" id="IPR050274">
    <property type="entry name" value="Nuclear_hormone_rcpt_NR2"/>
</dbReference>
<evidence type="ECO:0000256" key="3">
    <source>
        <dbReference type="ARBA" id="ARBA00023170"/>
    </source>
</evidence>
<keyword evidence="3" id="KW-0675">Receptor</keyword>
<dbReference type="InterPro" id="IPR001723">
    <property type="entry name" value="Nuclear_hrmn_rcpt"/>
</dbReference>
<evidence type="ECO:0000256" key="2">
    <source>
        <dbReference type="ARBA" id="ARBA00023163"/>
    </source>
</evidence>
<keyword evidence="4" id="KW-0732">Signal</keyword>
<dbReference type="PRINTS" id="PR00398">
    <property type="entry name" value="STRDHORMONER"/>
</dbReference>
<dbReference type="PROSITE" id="PS51843">
    <property type="entry name" value="NR_LBD"/>
    <property type="match status" value="1"/>
</dbReference>
<keyword evidence="2" id="KW-0804">Transcription</keyword>
<feature type="chain" id="PRO_5005326757" evidence="4">
    <location>
        <begin position="24"/>
        <end position="189"/>
    </location>
</feature>
<proteinExistence type="predicted"/>
<sequence>MKRSLRKCLDVSLSITSIGFVLAVQQGRIHNGPPFPNCFFTPTFIPRPPLPFLHPFMLNFIPTSDTFSQITDSDSKAMAAAPAVPVRTPTCPSVRDIGTNLLYTTVDWVKQLSFFNMLSQTDQVTLLQHNWVQLFILCATGCSTPLTFKDELNVKEGNTYMEHVERLRSMHMDLFEMNSIKAIVLFNSG</sequence>
<feature type="signal peptide" evidence="4">
    <location>
        <begin position="1"/>
        <end position="23"/>
    </location>
</feature>
<reference evidence="7" key="2">
    <citation type="submission" date="2017-02" db="UniProtKB">
        <authorList>
            <consortium name="WormBaseParasite"/>
        </authorList>
    </citation>
    <scope>IDENTIFICATION</scope>
</reference>
<evidence type="ECO:0000313" key="6">
    <source>
        <dbReference type="Proteomes" id="UP000035642"/>
    </source>
</evidence>
<organism evidence="6 7">
    <name type="scientific">Angiostrongylus cantonensis</name>
    <name type="common">Rat lungworm</name>
    <dbReference type="NCBI Taxonomy" id="6313"/>
    <lineage>
        <taxon>Eukaryota</taxon>
        <taxon>Metazoa</taxon>
        <taxon>Ecdysozoa</taxon>
        <taxon>Nematoda</taxon>
        <taxon>Chromadorea</taxon>
        <taxon>Rhabditida</taxon>
        <taxon>Rhabditina</taxon>
        <taxon>Rhabditomorpha</taxon>
        <taxon>Strongyloidea</taxon>
        <taxon>Metastrongylidae</taxon>
        <taxon>Angiostrongylus</taxon>
    </lineage>
</organism>
<dbReference type="AlphaFoldDB" id="A0A0K0DJD2"/>
<keyword evidence="6" id="KW-1185">Reference proteome</keyword>
<evidence type="ECO:0000259" key="5">
    <source>
        <dbReference type="PROSITE" id="PS51843"/>
    </source>
</evidence>
<keyword evidence="1" id="KW-0805">Transcription regulation</keyword>
<dbReference type="STRING" id="6313.A0A0K0DJD2"/>
<dbReference type="WBParaSite" id="ACAC_0001150401-mRNA-1">
    <property type="protein sequence ID" value="ACAC_0001150401-mRNA-1"/>
    <property type="gene ID" value="ACAC_0001150401"/>
</dbReference>
<name>A0A0K0DJD2_ANGCA</name>
<protein>
    <submittedName>
        <fullName evidence="7">NR LBD domain-containing protein</fullName>
    </submittedName>
</protein>
<dbReference type="Pfam" id="PF00104">
    <property type="entry name" value="Hormone_recep"/>
    <property type="match status" value="1"/>
</dbReference>
<dbReference type="InterPro" id="IPR035500">
    <property type="entry name" value="NHR-like_dom_sf"/>
</dbReference>
<dbReference type="InterPro" id="IPR000536">
    <property type="entry name" value="Nucl_hrmn_rcpt_lig-bd"/>
</dbReference>
<evidence type="ECO:0000256" key="4">
    <source>
        <dbReference type="SAM" id="SignalP"/>
    </source>
</evidence>
<dbReference type="SUPFAM" id="SSF48508">
    <property type="entry name" value="Nuclear receptor ligand-binding domain"/>
    <property type="match status" value="1"/>
</dbReference>
<feature type="domain" description="NR LBD" evidence="5">
    <location>
        <begin position="62"/>
        <end position="189"/>
    </location>
</feature>